<dbReference type="AlphaFoldDB" id="A0A7W4FEQ3"/>
<dbReference type="Pfam" id="PF05159">
    <property type="entry name" value="Capsule_synth"/>
    <property type="match status" value="1"/>
</dbReference>
<sequence>MLSFLVLQGNATPFFSELAAALKAAGHHVRRIAFNGGDVVFSSDATWFRGREEALPAFIEDIVARERPDAMILFGDCRPIHRMATEIARERGIAIWVFEEGYLRPGWITLEPHGVNGFSALPRDAAAIRARGTAPWPAPRYKPHADFLRRSVYDVSYHALRVALTPLFPHARFHAAIDPFVEYAGWLRDWAGRLVRKPPQAVLPDGPFMLVPMQMEGDYQLRVHSPFHGMGQALEQILGSFAAHAPDTLSLVVRRHPLDPRLTDWEGLVRDRAQALGVADRVYFMSEGPLEPVLDSCIGVVTVNSTVGLLALRRNKPVKILGEAIYDVEGLTFSGPLGRYWREACAPDAELLDAFCRMLIQEVLVEGDFFTPEGRALAVEGSVRRILSAYSDRACNSRTRTAAVVSI</sequence>
<dbReference type="CDD" id="cd16441">
    <property type="entry name" value="beta_Kdo_transferase_KpsS"/>
    <property type="match status" value="1"/>
</dbReference>
<dbReference type="InterPro" id="IPR007833">
    <property type="entry name" value="Capsule_polysaccharide_synth"/>
</dbReference>
<evidence type="ECO:0000313" key="2">
    <source>
        <dbReference type="Proteomes" id="UP000550787"/>
    </source>
</evidence>
<reference evidence="1 2" key="1">
    <citation type="submission" date="2020-04" db="EMBL/GenBank/DDBJ databases">
        <title>Description of novel Gluconacetobacter.</title>
        <authorList>
            <person name="Sombolestani A."/>
        </authorList>
    </citation>
    <scope>NUCLEOTIDE SEQUENCE [LARGE SCALE GENOMIC DNA]</scope>
    <source>
        <strain evidence="1 2">LMG 7603</strain>
    </source>
</reference>
<protein>
    <submittedName>
        <fullName evidence="1">Capsular biosynthesis protein</fullName>
    </submittedName>
</protein>
<dbReference type="EMBL" id="JABEQG010000012">
    <property type="protein sequence ID" value="MBB2156307.1"/>
    <property type="molecule type" value="Genomic_DNA"/>
</dbReference>
<name>A0A7W4FEQ3_GLUDI</name>
<evidence type="ECO:0000313" key="1">
    <source>
        <dbReference type="EMBL" id="MBB2156307.1"/>
    </source>
</evidence>
<organism evidence="1 2">
    <name type="scientific">Gluconacetobacter diazotrophicus</name>
    <name type="common">Acetobacter diazotrophicus</name>
    <dbReference type="NCBI Taxonomy" id="33996"/>
    <lineage>
        <taxon>Bacteria</taxon>
        <taxon>Pseudomonadati</taxon>
        <taxon>Pseudomonadota</taxon>
        <taxon>Alphaproteobacteria</taxon>
        <taxon>Acetobacterales</taxon>
        <taxon>Acetobacteraceae</taxon>
        <taxon>Gluconacetobacter</taxon>
    </lineage>
</organism>
<proteinExistence type="predicted"/>
<dbReference type="GO" id="GO:0015774">
    <property type="term" value="P:polysaccharide transport"/>
    <property type="evidence" value="ECO:0007669"/>
    <property type="project" value="InterPro"/>
</dbReference>
<gene>
    <name evidence="1" type="ORF">HLH33_08290</name>
</gene>
<dbReference type="Proteomes" id="UP000550787">
    <property type="component" value="Unassembled WGS sequence"/>
</dbReference>
<dbReference type="RefSeq" id="WP_041249412.1">
    <property type="nucleotide sequence ID" value="NZ_JABEQG010000012.1"/>
</dbReference>
<comment type="caution">
    <text evidence="1">The sequence shown here is derived from an EMBL/GenBank/DDBJ whole genome shotgun (WGS) entry which is preliminary data.</text>
</comment>
<dbReference type="GO" id="GO:0000271">
    <property type="term" value="P:polysaccharide biosynthetic process"/>
    <property type="evidence" value="ECO:0007669"/>
    <property type="project" value="InterPro"/>
</dbReference>
<accession>A0A7W4FEQ3</accession>